<dbReference type="InterPro" id="IPR027417">
    <property type="entry name" value="P-loop_NTPase"/>
</dbReference>
<keyword evidence="5" id="KW-1185">Reference proteome</keyword>
<dbReference type="CDD" id="cd03230">
    <property type="entry name" value="ABC_DR_subfamily_A"/>
    <property type="match status" value="1"/>
</dbReference>
<dbReference type="PANTHER" id="PTHR43158">
    <property type="entry name" value="SKFA PEPTIDE EXPORT ATP-BINDING PROTEIN SKFE"/>
    <property type="match status" value="1"/>
</dbReference>
<protein>
    <submittedName>
        <fullName evidence="4">ABC transporter ATP-binding protein</fullName>
    </submittedName>
</protein>
<dbReference type="RefSeq" id="WP_146354884.1">
    <property type="nucleotide sequence ID" value="NZ_VOIR01000011.1"/>
</dbReference>
<dbReference type="Gene3D" id="3.40.50.300">
    <property type="entry name" value="P-loop containing nucleotide triphosphate hydrolases"/>
    <property type="match status" value="1"/>
</dbReference>
<evidence type="ECO:0000313" key="4">
    <source>
        <dbReference type="EMBL" id="KAA6436273.1"/>
    </source>
</evidence>
<gene>
    <name evidence="4" type="ORF">FQ330_02360</name>
</gene>
<dbReference type="OrthoDB" id="9804819at2"/>
<evidence type="ECO:0000256" key="1">
    <source>
        <dbReference type="ARBA" id="ARBA00022741"/>
    </source>
</evidence>
<dbReference type="GO" id="GO:0016887">
    <property type="term" value="F:ATP hydrolysis activity"/>
    <property type="evidence" value="ECO:0007669"/>
    <property type="project" value="InterPro"/>
</dbReference>
<dbReference type="SMART" id="SM00382">
    <property type="entry name" value="AAA"/>
    <property type="match status" value="1"/>
</dbReference>
<dbReference type="AlphaFoldDB" id="A0A5M8QP03"/>
<evidence type="ECO:0000313" key="5">
    <source>
        <dbReference type="Proteomes" id="UP000323221"/>
    </source>
</evidence>
<dbReference type="InterPro" id="IPR003593">
    <property type="entry name" value="AAA+_ATPase"/>
</dbReference>
<dbReference type="PROSITE" id="PS50893">
    <property type="entry name" value="ABC_TRANSPORTER_2"/>
    <property type="match status" value="1"/>
</dbReference>
<accession>A0A5M8QP03</accession>
<name>A0A5M8QP03_9MICO</name>
<evidence type="ECO:0000256" key="2">
    <source>
        <dbReference type="ARBA" id="ARBA00022840"/>
    </source>
</evidence>
<keyword evidence="1" id="KW-0547">Nucleotide-binding</keyword>
<dbReference type="PANTHER" id="PTHR43158:SF5">
    <property type="entry name" value="ABC TRANSPORTER, ATP-BINDING PROTEIN"/>
    <property type="match status" value="1"/>
</dbReference>
<proteinExistence type="predicted"/>
<organism evidence="4 5">
    <name type="scientific">Agrococcus sediminis</name>
    <dbReference type="NCBI Taxonomy" id="2599924"/>
    <lineage>
        <taxon>Bacteria</taxon>
        <taxon>Bacillati</taxon>
        <taxon>Actinomycetota</taxon>
        <taxon>Actinomycetes</taxon>
        <taxon>Micrococcales</taxon>
        <taxon>Microbacteriaceae</taxon>
        <taxon>Agrococcus</taxon>
    </lineage>
</organism>
<dbReference type="GO" id="GO:0005524">
    <property type="term" value="F:ATP binding"/>
    <property type="evidence" value="ECO:0007669"/>
    <property type="project" value="UniProtKB-KW"/>
</dbReference>
<dbReference type="SUPFAM" id="SSF52540">
    <property type="entry name" value="P-loop containing nucleoside triphosphate hydrolases"/>
    <property type="match status" value="1"/>
</dbReference>
<dbReference type="Proteomes" id="UP000323221">
    <property type="component" value="Unassembled WGS sequence"/>
</dbReference>
<feature type="domain" description="ABC transporter" evidence="3">
    <location>
        <begin position="4"/>
        <end position="229"/>
    </location>
</feature>
<dbReference type="Pfam" id="PF00005">
    <property type="entry name" value="ABC_tran"/>
    <property type="match status" value="1"/>
</dbReference>
<reference evidence="4 5" key="1">
    <citation type="submission" date="2019-08" db="EMBL/GenBank/DDBJ databases">
        <title>Agrococcus lahaulensis sp. nov., isolated from a cold desert of the Indian Himalayas.</title>
        <authorList>
            <person name="Qu J.H."/>
        </authorList>
    </citation>
    <scope>NUCLEOTIDE SEQUENCE [LARGE SCALE GENOMIC DNA]</scope>
    <source>
        <strain evidence="4 5">NS18</strain>
    </source>
</reference>
<evidence type="ECO:0000259" key="3">
    <source>
        <dbReference type="PROSITE" id="PS50893"/>
    </source>
</evidence>
<sequence length="304" mass="32768">MSAIVTTDLAKHYDDVRALDGVSVTLAEHRIHGLLGRNGAGKTTLMQLLTGQVFATAGEMRVLGQSPVENAEVLSQTAFIQESQRYPDTFRAVDVLRIAAGAYPHWDQAYADTLVAQFQLPERRMIKKLSRGQFSAIGIVIGLASRAPITFFDEPYLGLDAVARRMFYDRLLADFSEHPRTVVLSTHHIDEVANLLEHVVILDQGRVLLDADTDELHDAAITVSGRAADVDAFLAGREALDRTRLGGLATATLTTRDGDERAAREAGLDVAPVSLQELFVHLTTASATAPATAGADPATDVATV</sequence>
<keyword evidence="2 4" id="KW-0067">ATP-binding</keyword>
<comment type="caution">
    <text evidence="4">The sequence shown here is derived from an EMBL/GenBank/DDBJ whole genome shotgun (WGS) entry which is preliminary data.</text>
</comment>
<dbReference type="InterPro" id="IPR003439">
    <property type="entry name" value="ABC_transporter-like_ATP-bd"/>
</dbReference>
<dbReference type="EMBL" id="VOIR01000011">
    <property type="protein sequence ID" value="KAA6436273.1"/>
    <property type="molecule type" value="Genomic_DNA"/>
</dbReference>